<dbReference type="OrthoDB" id="4269629at2"/>
<dbReference type="AlphaFoldDB" id="A0A373FE62"/>
<dbReference type="Pfam" id="PF12146">
    <property type="entry name" value="Hydrolase_4"/>
    <property type="match status" value="1"/>
</dbReference>
<evidence type="ECO:0000259" key="2">
    <source>
        <dbReference type="Pfam" id="PF12146"/>
    </source>
</evidence>
<dbReference type="Proteomes" id="UP000261948">
    <property type="component" value="Unassembled WGS sequence"/>
</dbReference>
<dbReference type="EMBL" id="QURR01000023">
    <property type="protein sequence ID" value="RGE42438.1"/>
    <property type="molecule type" value="Genomic_DNA"/>
</dbReference>
<evidence type="ECO:0000313" key="3">
    <source>
        <dbReference type="EMBL" id="RGE42438.1"/>
    </source>
</evidence>
<feature type="domain" description="Serine aminopeptidase S33" evidence="2">
    <location>
        <begin position="105"/>
        <end position="220"/>
    </location>
</feature>
<evidence type="ECO:0000256" key="1">
    <source>
        <dbReference type="ARBA" id="ARBA00022801"/>
    </source>
</evidence>
<proteinExistence type="predicted"/>
<dbReference type="InterPro" id="IPR022742">
    <property type="entry name" value="Hydrolase_4"/>
</dbReference>
<dbReference type="InterPro" id="IPR050261">
    <property type="entry name" value="FrsA_esterase"/>
</dbReference>
<gene>
    <name evidence="3" type="ORF">DZC30_16865</name>
</gene>
<dbReference type="InterPro" id="IPR029058">
    <property type="entry name" value="AB_hydrolase_fold"/>
</dbReference>
<accession>A0A373FE62</accession>
<dbReference type="GO" id="GO:0052689">
    <property type="term" value="F:carboxylic ester hydrolase activity"/>
    <property type="evidence" value="ECO:0007669"/>
    <property type="project" value="UniProtKB-ARBA"/>
</dbReference>
<keyword evidence="4" id="KW-1185">Reference proteome</keyword>
<reference evidence="3 4" key="1">
    <citation type="submission" date="2018-08" db="EMBL/GenBank/DDBJ databases">
        <title>Comamonas testosteroni strain SWCO2.</title>
        <authorList>
            <person name="Jiang N."/>
            <person name="Zhang X.Z."/>
        </authorList>
    </citation>
    <scope>NUCLEOTIDE SEQUENCE [LARGE SCALE GENOMIC DNA]</scope>
    <source>
        <strain evidence="3 4">SWCO2</strain>
    </source>
</reference>
<sequence length="323" mass="34952">MRLRRLCASLWPPGCGFRAPHACAPSAPNGLRWGDILNLLQALAHRTLLWGLRAAHQTHPVMPEGLALPRQQIRPVWIKGEGGSQLFGWFITQPEYLGLPTPGAVLMHGWGAHAGLMLPAVPWLHEAGLALLVLDARGHGLSSAVDFQSLPRFAQDVEAGLAWLRQQPEVDASRLALIGHSVGAGAVLLSATRQPDVRAVISLSAFAHPAEVMQRWLAQMRIPTRWLGSWILSHVQEMIGARFDDIAPLRSAGAVSCPILFVHGKDDKTVPFTDALRLAEASGLGETACLEVPGGHDLTEGLGPDHVQRMVVFLRSSLSLKPK</sequence>
<name>A0A373FE62_COMTE</name>
<evidence type="ECO:0000313" key="4">
    <source>
        <dbReference type="Proteomes" id="UP000261948"/>
    </source>
</evidence>
<keyword evidence="1 3" id="KW-0378">Hydrolase</keyword>
<dbReference type="SUPFAM" id="SSF53474">
    <property type="entry name" value="alpha/beta-Hydrolases"/>
    <property type="match status" value="1"/>
</dbReference>
<protein>
    <submittedName>
        <fullName evidence="3">Alpha/beta fold hydrolase</fullName>
    </submittedName>
</protein>
<organism evidence="3 4">
    <name type="scientific">Comamonas testosteroni</name>
    <name type="common">Pseudomonas testosteroni</name>
    <dbReference type="NCBI Taxonomy" id="285"/>
    <lineage>
        <taxon>Bacteria</taxon>
        <taxon>Pseudomonadati</taxon>
        <taxon>Pseudomonadota</taxon>
        <taxon>Betaproteobacteria</taxon>
        <taxon>Burkholderiales</taxon>
        <taxon>Comamonadaceae</taxon>
        <taxon>Comamonas</taxon>
    </lineage>
</organism>
<dbReference type="PANTHER" id="PTHR22946:SF9">
    <property type="entry name" value="POLYKETIDE TRANSFERASE AF380"/>
    <property type="match status" value="1"/>
</dbReference>
<comment type="caution">
    <text evidence="3">The sequence shown here is derived from an EMBL/GenBank/DDBJ whole genome shotgun (WGS) entry which is preliminary data.</text>
</comment>
<dbReference type="PANTHER" id="PTHR22946">
    <property type="entry name" value="DIENELACTONE HYDROLASE DOMAIN-CONTAINING PROTEIN-RELATED"/>
    <property type="match status" value="1"/>
</dbReference>
<dbReference type="Gene3D" id="3.40.50.1820">
    <property type="entry name" value="alpha/beta hydrolase"/>
    <property type="match status" value="1"/>
</dbReference>